<comment type="caution">
    <text evidence="2">The sequence shown here is derived from an EMBL/GenBank/DDBJ whole genome shotgun (WGS) entry which is preliminary data.</text>
</comment>
<name>V8NLG2_OPHHA</name>
<proteinExistence type="predicted"/>
<dbReference type="OrthoDB" id="9054505at2759"/>
<dbReference type="AlphaFoldDB" id="V8NLG2"/>
<evidence type="ECO:0000256" key="1">
    <source>
        <dbReference type="SAM" id="MobiDB-lite"/>
    </source>
</evidence>
<dbReference type="Proteomes" id="UP000018936">
    <property type="component" value="Unassembled WGS sequence"/>
</dbReference>
<evidence type="ECO:0000313" key="2">
    <source>
        <dbReference type="EMBL" id="ETE62905.1"/>
    </source>
</evidence>
<reference evidence="2 3" key="1">
    <citation type="journal article" date="2013" name="Proc. Natl. Acad. Sci. U.S.A.">
        <title>The king cobra genome reveals dynamic gene evolution and adaptation in the snake venom system.</title>
        <authorList>
            <person name="Vonk F.J."/>
            <person name="Casewell N.R."/>
            <person name="Henkel C.V."/>
            <person name="Heimberg A.M."/>
            <person name="Jansen H.J."/>
            <person name="McCleary R.J."/>
            <person name="Kerkkamp H.M."/>
            <person name="Vos R.A."/>
            <person name="Guerreiro I."/>
            <person name="Calvete J.J."/>
            <person name="Wuster W."/>
            <person name="Woods A.E."/>
            <person name="Logan J.M."/>
            <person name="Harrison R.A."/>
            <person name="Castoe T.A."/>
            <person name="de Koning A.P."/>
            <person name="Pollock D.D."/>
            <person name="Yandell M."/>
            <person name="Calderon D."/>
            <person name="Renjifo C."/>
            <person name="Currier R.B."/>
            <person name="Salgado D."/>
            <person name="Pla D."/>
            <person name="Sanz L."/>
            <person name="Hyder A.S."/>
            <person name="Ribeiro J.M."/>
            <person name="Arntzen J.W."/>
            <person name="van den Thillart G.E."/>
            <person name="Boetzer M."/>
            <person name="Pirovano W."/>
            <person name="Dirks R.P."/>
            <person name="Spaink H.P."/>
            <person name="Duboule D."/>
            <person name="McGlinn E."/>
            <person name="Kini R.M."/>
            <person name="Richardson M.K."/>
        </authorList>
    </citation>
    <scope>NUCLEOTIDE SEQUENCE</scope>
    <source>
        <tissue evidence="2">Blood</tissue>
    </source>
</reference>
<feature type="region of interest" description="Disordered" evidence="1">
    <location>
        <begin position="1"/>
        <end position="32"/>
    </location>
</feature>
<feature type="non-terminal residue" evidence="2">
    <location>
        <position position="1"/>
    </location>
</feature>
<dbReference type="EMBL" id="AZIM01003006">
    <property type="protein sequence ID" value="ETE62905.1"/>
    <property type="molecule type" value="Genomic_DNA"/>
</dbReference>
<sequence length="121" mass="13550">MGNLKSRKPTSIPKAENGKTREENQEMGNAGSWLSECQKKTATSAAEYAENVTLRYQETALKFQPRTDQSAFISPNDVPGHLQRLTEPKWGMVNGSGKLTTLFRTHEANELLRKSKEKQGL</sequence>
<keyword evidence="3" id="KW-1185">Reference proteome</keyword>
<protein>
    <submittedName>
        <fullName evidence="2">Protein FAM13C</fullName>
    </submittedName>
</protein>
<gene>
    <name evidence="2" type="primary">FAM13C</name>
    <name evidence="2" type="ORF">L345_11339</name>
</gene>
<organism evidence="2 3">
    <name type="scientific">Ophiophagus hannah</name>
    <name type="common">King cobra</name>
    <name type="synonym">Naja hannah</name>
    <dbReference type="NCBI Taxonomy" id="8665"/>
    <lineage>
        <taxon>Eukaryota</taxon>
        <taxon>Metazoa</taxon>
        <taxon>Chordata</taxon>
        <taxon>Craniata</taxon>
        <taxon>Vertebrata</taxon>
        <taxon>Euteleostomi</taxon>
        <taxon>Lepidosauria</taxon>
        <taxon>Squamata</taxon>
        <taxon>Bifurcata</taxon>
        <taxon>Unidentata</taxon>
        <taxon>Episquamata</taxon>
        <taxon>Toxicofera</taxon>
        <taxon>Serpentes</taxon>
        <taxon>Colubroidea</taxon>
        <taxon>Elapidae</taxon>
        <taxon>Elapinae</taxon>
        <taxon>Ophiophagus</taxon>
    </lineage>
</organism>
<accession>V8NLG2</accession>
<evidence type="ECO:0000313" key="3">
    <source>
        <dbReference type="Proteomes" id="UP000018936"/>
    </source>
</evidence>